<dbReference type="AlphaFoldDB" id="A0AAN7YCG2"/>
<dbReference type="PROSITE" id="PS50280">
    <property type="entry name" value="SET"/>
    <property type="match status" value="1"/>
</dbReference>
<feature type="compositionally biased region" description="Polar residues" evidence="5">
    <location>
        <begin position="841"/>
        <end position="857"/>
    </location>
</feature>
<keyword evidence="3" id="KW-0862">Zinc</keyword>
<protein>
    <recommendedName>
        <fullName evidence="6">SET domain-containing protein</fullName>
    </recommendedName>
</protein>
<dbReference type="SUPFAM" id="SSF57903">
    <property type="entry name" value="FYVE/PHD zinc finger"/>
    <property type="match status" value="1"/>
</dbReference>
<feature type="region of interest" description="Disordered" evidence="5">
    <location>
        <begin position="711"/>
        <end position="747"/>
    </location>
</feature>
<feature type="region of interest" description="Disordered" evidence="5">
    <location>
        <begin position="109"/>
        <end position="212"/>
    </location>
</feature>
<feature type="compositionally biased region" description="Polar residues" evidence="5">
    <location>
        <begin position="594"/>
        <end position="611"/>
    </location>
</feature>
<dbReference type="InterPro" id="IPR019787">
    <property type="entry name" value="Znf_PHD-finger"/>
</dbReference>
<feature type="region of interest" description="Disordered" evidence="5">
    <location>
        <begin position="882"/>
        <end position="960"/>
    </location>
</feature>
<feature type="region of interest" description="Disordered" evidence="5">
    <location>
        <begin position="478"/>
        <end position="659"/>
    </location>
</feature>
<dbReference type="PANTHER" id="PTHR46462:SF3">
    <property type="entry name" value="UPSET, ISOFORM A"/>
    <property type="match status" value="1"/>
</dbReference>
<feature type="compositionally biased region" description="Basic and acidic residues" evidence="5">
    <location>
        <begin position="732"/>
        <end position="746"/>
    </location>
</feature>
<feature type="compositionally biased region" description="Polar residues" evidence="5">
    <location>
        <begin position="528"/>
        <end position="558"/>
    </location>
</feature>
<dbReference type="Gene3D" id="3.30.40.10">
    <property type="entry name" value="Zinc/RING finger domain, C3HC4 (zinc finger)"/>
    <property type="match status" value="1"/>
</dbReference>
<keyword evidence="4" id="KW-0156">Chromatin regulator</keyword>
<feature type="region of interest" description="Disordered" evidence="5">
    <location>
        <begin position="792"/>
        <end position="812"/>
    </location>
</feature>
<keyword evidence="2" id="KW-0863">Zinc-finger</keyword>
<feature type="domain" description="SET" evidence="6">
    <location>
        <begin position="202"/>
        <end position="415"/>
    </location>
</feature>
<feature type="compositionally biased region" description="Basic residues" evidence="5">
    <location>
        <begin position="130"/>
        <end position="139"/>
    </location>
</feature>
<feature type="compositionally biased region" description="Polar residues" evidence="5">
    <location>
        <begin position="498"/>
        <end position="513"/>
    </location>
</feature>
<dbReference type="GO" id="GO:0070210">
    <property type="term" value="C:Rpd3L-Expanded complex"/>
    <property type="evidence" value="ECO:0007669"/>
    <property type="project" value="TreeGrafter"/>
</dbReference>
<evidence type="ECO:0000256" key="4">
    <source>
        <dbReference type="ARBA" id="ARBA00022853"/>
    </source>
</evidence>
<dbReference type="Proteomes" id="UP001310890">
    <property type="component" value="Unassembled WGS sequence"/>
</dbReference>
<evidence type="ECO:0000256" key="1">
    <source>
        <dbReference type="ARBA" id="ARBA00022723"/>
    </source>
</evidence>
<organism evidence="7 8">
    <name type="scientific">Meristemomyces frigidus</name>
    <dbReference type="NCBI Taxonomy" id="1508187"/>
    <lineage>
        <taxon>Eukaryota</taxon>
        <taxon>Fungi</taxon>
        <taxon>Dikarya</taxon>
        <taxon>Ascomycota</taxon>
        <taxon>Pezizomycotina</taxon>
        <taxon>Dothideomycetes</taxon>
        <taxon>Dothideomycetidae</taxon>
        <taxon>Mycosphaerellales</taxon>
        <taxon>Teratosphaeriaceae</taxon>
        <taxon>Meristemomyces</taxon>
    </lineage>
</organism>
<dbReference type="Pfam" id="PF00628">
    <property type="entry name" value="PHD"/>
    <property type="match status" value="1"/>
</dbReference>
<dbReference type="PANTHER" id="PTHR46462">
    <property type="entry name" value="UPSET, ISOFORM A"/>
    <property type="match status" value="1"/>
</dbReference>
<dbReference type="GO" id="GO:0006325">
    <property type="term" value="P:chromatin organization"/>
    <property type="evidence" value="ECO:0007669"/>
    <property type="project" value="UniProtKB-KW"/>
</dbReference>
<sequence>MTESFFPDATTISHVPTHHALPNGIGFTRNHHFGAPLTNGTLDSTPEDDGQISCFCGFQDDDGNTVACDSCNRWQHTICYYPEYEGHDLPPELQHFCIDCRPRNVDAHSARLKQRGKREQQDAYGGIKRQASKSHKKKVKDPAGSPYTNGWPLDKTRHDRNSASPRDLPPPAKRPKTSHRPSDNTTGSVKGHSRKRTATNSHRRSTSRSPESPISLYSEEFIRCYHEDEWTYCATNVMDDLRVTNALSQWLKASDDDFFDEIGIWRPEILSRWDRHIDDIPGKVRIDVHENHDPAVKDEDGHHPTWKTATVQEPLAAGAFIGELRGRIGFKEEYKQDSANRWSTLRHPEPFVFFHSRLPIYIDARNEGTELRYVRRSCTPNARLTILVTNGTDYHFCFMAIAQIEPGDEISIAWDTAESILQRSGSAENPSPLSQQDMAQLAKWVSTVLANCGPCACQQPQGSCNMARFDRRCSSIEHDGGEARSAKTGKTKKKKTSHSVTPLDTHAVNSRAGSETHKAELEDDPTDSRSASGSASNTRDNTPNTHYSANGSVSTTMPEMSERERRKVAKEEEIFRKQAEEQSGRQNKKKRHSAGSNVTTPATASTKQAVPTTAPKYADAGTTSRPPDLPTARSMNSKRAAKSVTQKAPMKPEVKSAPRPKVTYVDSAIQCDMDAEDARRRETEFTAAPKKRYVSLTQRLLQRCAANNVRHGRAVSQASATSKSNDGASGNDEEHKNATSVEEQHHHAPTAHYATDDVHMQDLPDADATQLSPHPLLPAQMELQIKSEMVSQAPHMLSEPSAPPWAKDASTEHSNQMYHNAIHKPQDVHLQMPPPPVHPSNGATSPQQRSSPPNAHSNGLGIADSLSHSPASLLSTANTFLPAPTAASMPTPSPMRKKMSLSEYRQRKNNKDPGQPRDGEGEPKRDSSPASVASGPTSIAPMLARSDETTGGANHSQAIEDDVVMGEAAVSTSALRSPVIGA</sequence>
<comment type="caution">
    <text evidence="7">The sequence shown here is derived from an EMBL/GenBank/DDBJ whole genome shotgun (WGS) entry which is preliminary data.</text>
</comment>
<dbReference type="Pfam" id="PF00856">
    <property type="entry name" value="SET"/>
    <property type="match status" value="1"/>
</dbReference>
<feature type="compositionally biased region" description="Polar residues" evidence="5">
    <location>
        <begin position="716"/>
        <end position="728"/>
    </location>
</feature>
<dbReference type="SMART" id="SM00249">
    <property type="entry name" value="PHD"/>
    <property type="match status" value="1"/>
</dbReference>
<dbReference type="InterPro" id="IPR046341">
    <property type="entry name" value="SET_dom_sf"/>
</dbReference>
<dbReference type="SUPFAM" id="SSF82199">
    <property type="entry name" value="SET domain"/>
    <property type="match status" value="1"/>
</dbReference>
<feature type="compositionally biased region" description="Basic and acidic residues" evidence="5">
    <location>
        <begin position="560"/>
        <end position="583"/>
    </location>
</feature>
<reference evidence="7" key="1">
    <citation type="submission" date="2023-08" db="EMBL/GenBank/DDBJ databases">
        <title>Black Yeasts Isolated from many extreme environments.</title>
        <authorList>
            <person name="Coleine C."/>
            <person name="Stajich J.E."/>
            <person name="Selbmann L."/>
        </authorList>
    </citation>
    <scope>NUCLEOTIDE SEQUENCE</scope>
    <source>
        <strain evidence="7">CCFEE 5401</strain>
    </source>
</reference>
<dbReference type="InterPro" id="IPR001965">
    <property type="entry name" value="Znf_PHD"/>
</dbReference>
<evidence type="ECO:0000256" key="5">
    <source>
        <dbReference type="SAM" id="MobiDB-lite"/>
    </source>
</evidence>
<feature type="compositionally biased region" description="Basic residues" evidence="5">
    <location>
        <begin position="191"/>
        <end position="206"/>
    </location>
</feature>
<evidence type="ECO:0000313" key="8">
    <source>
        <dbReference type="Proteomes" id="UP001310890"/>
    </source>
</evidence>
<dbReference type="InterPro" id="IPR011011">
    <property type="entry name" value="Znf_FYVE_PHD"/>
</dbReference>
<gene>
    <name evidence="7" type="ORF">LTR62_008859</name>
</gene>
<evidence type="ECO:0000256" key="3">
    <source>
        <dbReference type="ARBA" id="ARBA00022833"/>
    </source>
</evidence>
<proteinExistence type="predicted"/>
<dbReference type="EMBL" id="JAVRRL010000098">
    <property type="protein sequence ID" value="KAK5108024.1"/>
    <property type="molecule type" value="Genomic_DNA"/>
</dbReference>
<dbReference type="Gene3D" id="2.170.270.10">
    <property type="entry name" value="SET domain"/>
    <property type="match status" value="1"/>
</dbReference>
<evidence type="ECO:0000313" key="7">
    <source>
        <dbReference type="EMBL" id="KAK5108024.1"/>
    </source>
</evidence>
<keyword evidence="1" id="KW-0479">Metal-binding</keyword>
<dbReference type="SMART" id="SM00317">
    <property type="entry name" value="SET"/>
    <property type="match status" value="1"/>
</dbReference>
<feature type="compositionally biased region" description="Basic and acidic residues" evidence="5">
    <location>
        <begin position="904"/>
        <end position="927"/>
    </location>
</feature>
<dbReference type="GO" id="GO:0006355">
    <property type="term" value="P:regulation of DNA-templated transcription"/>
    <property type="evidence" value="ECO:0007669"/>
    <property type="project" value="TreeGrafter"/>
</dbReference>
<evidence type="ECO:0000256" key="2">
    <source>
        <dbReference type="ARBA" id="ARBA00022771"/>
    </source>
</evidence>
<evidence type="ECO:0000259" key="6">
    <source>
        <dbReference type="PROSITE" id="PS50280"/>
    </source>
</evidence>
<feature type="region of interest" description="Disordered" evidence="5">
    <location>
        <begin position="827"/>
        <end position="867"/>
    </location>
</feature>
<name>A0AAN7YCG2_9PEZI</name>
<accession>A0AAN7YCG2</accession>
<dbReference type="InterPro" id="IPR001214">
    <property type="entry name" value="SET_dom"/>
</dbReference>
<feature type="compositionally biased region" description="Polar residues" evidence="5">
    <location>
        <begin position="928"/>
        <end position="937"/>
    </location>
</feature>
<feature type="compositionally biased region" description="Basic residues" evidence="5">
    <location>
        <begin position="487"/>
        <end position="497"/>
    </location>
</feature>
<dbReference type="InterPro" id="IPR013083">
    <property type="entry name" value="Znf_RING/FYVE/PHD"/>
</dbReference>
<dbReference type="GO" id="GO:0034967">
    <property type="term" value="C:Set3 complex"/>
    <property type="evidence" value="ECO:0007669"/>
    <property type="project" value="TreeGrafter"/>
</dbReference>
<dbReference type="GO" id="GO:0008270">
    <property type="term" value="F:zinc ion binding"/>
    <property type="evidence" value="ECO:0007669"/>
    <property type="project" value="UniProtKB-KW"/>
</dbReference>